<keyword evidence="2" id="KW-0812">Transmembrane</keyword>
<dbReference type="RefSeq" id="XP_023621045.1">
    <property type="nucleotide sequence ID" value="XM_023765277.1"/>
</dbReference>
<dbReference type="Proteomes" id="UP000225277">
    <property type="component" value="Unassembled WGS sequence"/>
</dbReference>
<keyword evidence="2" id="KW-0472">Membrane</keyword>
<feature type="region of interest" description="Disordered" evidence="1">
    <location>
        <begin position="159"/>
        <end position="190"/>
    </location>
</feature>
<evidence type="ECO:0000256" key="2">
    <source>
        <dbReference type="SAM" id="Phobius"/>
    </source>
</evidence>
<sequence>MGLVDWSFWTRALVPLAWTSVTTVMLVLGLKSEKFPSPSDSSEHELLKLLEPPAPSYEIGQEKQRKQEEDHKHEQEKCKLQAELYQAVREYDLKVLKVNQAHELAMRQQNLAELEAKHVMDMTARKQEAAELEAKHVMDIAIRKQDLLELETKHAHKMALQTSKNEVAETESWSPLTPDTETQDEFHWES</sequence>
<dbReference type="AlphaFoldDB" id="A0A2D3URN6"/>
<keyword evidence="2" id="KW-1133">Transmembrane helix</keyword>
<proteinExistence type="predicted"/>
<dbReference type="GeneID" id="35595525"/>
<reference evidence="3 4" key="1">
    <citation type="submission" date="2016-03" db="EMBL/GenBank/DDBJ databases">
        <authorList>
            <person name="Ploux O."/>
        </authorList>
    </citation>
    <scope>NUCLEOTIDE SEQUENCE [LARGE SCALE GENOMIC DNA]</scope>
    <source>
        <strain evidence="3 4">URUG2</strain>
    </source>
</reference>
<organism evidence="3 4">
    <name type="scientific">Ramularia collo-cygni</name>
    <dbReference type="NCBI Taxonomy" id="112498"/>
    <lineage>
        <taxon>Eukaryota</taxon>
        <taxon>Fungi</taxon>
        <taxon>Dikarya</taxon>
        <taxon>Ascomycota</taxon>
        <taxon>Pezizomycotina</taxon>
        <taxon>Dothideomycetes</taxon>
        <taxon>Dothideomycetidae</taxon>
        <taxon>Mycosphaerellales</taxon>
        <taxon>Mycosphaerellaceae</taxon>
        <taxon>Ramularia</taxon>
    </lineage>
</organism>
<keyword evidence="4" id="KW-1185">Reference proteome</keyword>
<dbReference type="EMBL" id="FJUY01000001">
    <property type="protein sequence ID" value="CZT14147.1"/>
    <property type="molecule type" value="Genomic_DNA"/>
</dbReference>
<feature type="transmembrane region" description="Helical" evidence="2">
    <location>
        <begin position="12"/>
        <end position="30"/>
    </location>
</feature>
<evidence type="ECO:0000256" key="1">
    <source>
        <dbReference type="SAM" id="MobiDB-lite"/>
    </source>
</evidence>
<name>A0A2D3URN6_9PEZI</name>
<accession>A0A2D3URN6</accession>
<protein>
    <submittedName>
        <fullName evidence="3">Uncharacterized protein</fullName>
    </submittedName>
</protein>
<feature type="compositionally biased region" description="Polar residues" evidence="1">
    <location>
        <begin position="160"/>
        <end position="180"/>
    </location>
</feature>
<evidence type="ECO:0000313" key="3">
    <source>
        <dbReference type="EMBL" id="CZT14147.1"/>
    </source>
</evidence>
<evidence type="ECO:0000313" key="4">
    <source>
        <dbReference type="Proteomes" id="UP000225277"/>
    </source>
</evidence>
<gene>
    <name evidence="3" type="ORF">RCC_00120</name>
</gene>